<dbReference type="Proteomes" id="UP000595703">
    <property type="component" value="Chromosome"/>
</dbReference>
<dbReference type="PANTHER" id="PTHR10272">
    <property type="entry name" value="PLATELET-ACTIVATING FACTOR ACETYLHYDROLASE"/>
    <property type="match status" value="1"/>
</dbReference>
<evidence type="ECO:0008006" key="6">
    <source>
        <dbReference type="Google" id="ProtNLM"/>
    </source>
</evidence>
<keyword evidence="5" id="KW-1185">Reference proteome</keyword>
<dbReference type="InterPro" id="IPR029058">
    <property type="entry name" value="AB_hydrolase_fold"/>
</dbReference>
<keyword evidence="1" id="KW-0378">Hydrolase</keyword>
<dbReference type="GO" id="GO:0016042">
    <property type="term" value="P:lipid catabolic process"/>
    <property type="evidence" value="ECO:0007669"/>
    <property type="project" value="UniProtKB-KW"/>
</dbReference>
<evidence type="ECO:0000256" key="2">
    <source>
        <dbReference type="ARBA" id="ARBA00022963"/>
    </source>
</evidence>
<dbReference type="KEGG" id="arev:RVR_9706"/>
<proteinExistence type="predicted"/>
<evidence type="ECO:0000313" key="5">
    <source>
        <dbReference type="Proteomes" id="UP000595703"/>
    </source>
</evidence>
<dbReference type="AlphaFoldDB" id="A0A7U3VSS9"/>
<dbReference type="Gene3D" id="3.40.50.1820">
    <property type="entry name" value="alpha/beta hydrolase"/>
    <property type="match status" value="1"/>
</dbReference>
<organism evidence="4 5">
    <name type="scientific">Actinacidiphila reveromycinica</name>
    <dbReference type="NCBI Taxonomy" id="659352"/>
    <lineage>
        <taxon>Bacteria</taxon>
        <taxon>Bacillati</taxon>
        <taxon>Actinomycetota</taxon>
        <taxon>Actinomycetes</taxon>
        <taxon>Kitasatosporales</taxon>
        <taxon>Streptomycetaceae</taxon>
        <taxon>Actinacidiphila</taxon>
    </lineage>
</organism>
<dbReference type="RefSeq" id="WP_202237881.1">
    <property type="nucleotide sequence ID" value="NZ_AP018365.1"/>
</dbReference>
<reference evidence="4 5" key="3">
    <citation type="journal article" date="2011" name="Nat. Chem. Biol.">
        <title>Reveromycin A biosynthesis uses RevG and RevJ for stereospecific spiroacetal formation.</title>
        <authorList>
            <person name="Takahashi S."/>
            <person name="Toyoda A."/>
            <person name="Sekiyama Y."/>
            <person name="Takagi H."/>
            <person name="Nogawa T."/>
            <person name="Uramoto M."/>
            <person name="Suzuki R."/>
            <person name="Koshino H."/>
            <person name="Kumano T."/>
            <person name="Panthee S."/>
            <person name="Dairi T."/>
            <person name="Ishikawa J."/>
            <person name="Ikeda H."/>
            <person name="Sakaki Y."/>
            <person name="Osada H."/>
        </authorList>
    </citation>
    <scope>NUCLEOTIDE SEQUENCE [LARGE SCALE GENOMIC DNA]</scope>
    <source>
        <strain evidence="4 5">SN-593</strain>
    </source>
</reference>
<dbReference type="SUPFAM" id="SSF53474">
    <property type="entry name" value="alpha/beta-Hydrolases"/>
    <property type="match status" value="1"/>
</dbReference>
<protein>
    <recommendedName>
        <fullName evidence="6">Chlorophyllase</fullName>
    </recommendedName>
</protein>
<reference evidence="4 5" key="4">
    <citation type="journal article" date="2020" name="Sci. Rep.">
        <title>beta-carboline chemical signals induce reveromycin production through a LuxR family regulator in Streptomyces sp. SN-593.</title>
        <authorList>
            <person name="Panthee S."/>
            <person name="Kito N."/>
            <person name="Hayashi T."/>
            <person name="Shimizu T."/>
            <person name="Ishikawa J."/>
            <person name="Hamamoto H."/>
            <person name="Osada H."/>
            <person name="Takahashi S."/>
        </authorList>
    </citation>
    <scope>NUCLEOTIDE SEQUENCE [LARGE SCALE GENOMIC DNA]</scope>
    <source>
        <strain evidence="4 5">SN-593</strain>
    </source>
</reference>
<evidence type="ECO:0000256" key="3">
    <source>
        <dbReference type="ARBA" id="ARBA00023098"/>
    </source>
</evidence>
<gene>
    <name evidence="4" type="ORF">RVR_9706</name>
</gene>
<name>A0A7U3VSS9_9ACTN</name>
<dbReference type="EMBL" id="AP018365">
    <property type="protein sequence ID" value="BBB02020.1"/>
    <property type="molecule type" value="Genomic_DNA"/>
</dbReference>
<reference evidence="4 5" key="1">
    <citation type="journal article" date="2010" name="J. Bacteriol.">
        <title>Biochemical characterization of a novel indole prenyltransferase from Streptomyces sp. SN-593.</title>
        <authorList>
            <person name="Takahashi S."/>
            <person name="Takagi H."/>
            <person name="Toyoda A."/>
            <person name="Uramoto M."/>
            <person name="Nogawa T."/>
            <person name="Ueki M."/>
            <person name="Sakaki Y."/>
            <person name="Osada H."/>
        </authorList>
    </citation>
    <scope>NUCLEOTIDE SEQUENCE [LARGE SCALE GENOMIC DNA]</scope>
    <source>
        <strain evidence="4 5">SN-593</strain>
    </source>
</reference>
<sequence>MTDHIAIPARAGVDLSGPLVSVAPVAFPSRDRPAELQVRLTAPLTDRALPVVVLSHGHGPSEYVSSLYGYAPLANHLAASGFAVLQPTHLDSATLGLRHADNPEAPLYWRSRARDVSSVLDHLGVLDKVVPDVAARMDTGRIAVVGHSMGGHTAGMILGAQPRDPTTGHRVNARDERVSAGVVMAAPGRGGDALDPRAARHYPVLNDTDFTTMAPPTLVVAGDQDHAHHLNVVGAAWQTDAFHLSPGPKFLLDVHGGEHSLGGISGYDSAETTDENLTRALLVLETTAAFLRTQLGVDDQAWSVATARLAREHAASATVHEKR</sequence>
<dbReference type="PANTHER" id="PTHR10272:SF0">
    <property type="entry name" value="PLATELET-ACTIVATING FACTOR ACETYLHYDROLASE"/>
    <property type="match status" value="1"/>
</dbReference>
<reference evidence="4 5" key="2">
    <citation type="journal article" date="2011" name="J. Antibiot.">
        <title>Furaquinocins I and J: novel polyketide isoprenoid hybrid compounds from Streptomyces reveromyceticus SN-593.</title>
        <authorList>
            <person name="Panthee S."/>
            <person name="Takahashi S."/>
            <person name="Takagi H."/>
            <person name="Nogawa T."/>
            <person name="Oowada E."/>
            <person name="Uramoto M."/>
            <person name="Osada H."/>
        </authorList>
    </citation>
    <scope>NUCLEOTIDE SEQUENCE [LARGE SCALE GENOMIC DNA]</scope>
    <source>
        <strain evidence="4 5">SN-593</strain>
    </source>
</reference>
<evidence type="ECO:0000256" key="1">
    <source>
        <dbReference type="ARBA" id="ARBA00022801"/>
    </source>
</evidence>
<keyword evidence="3" id="KW-0443">Lipid metabolism</keyword>
<dbReference type="GO" id="GO:0003847">
    <property type="term" value="F:1-alkyl-2-acetylglycerophosphocholine esterase activity"/>
    <property type="evidence" value="ECO:0007669"/>
    <property type="project" value="TreeGrafter"/>
</dbReference>
<keyword evidence="2" id="KW-0442">Lipid degradation</keyword>
<evidence type="ECO:0000313" key="4">
    <source>
        <dbReference type="EMBL" id="BBB02020.1"/>
    </source>
</evidence>
<accession>A0A7U3VSS9</accession>